<evidence type="ECO:0000256" key="1">
    <source>
        <dbReference type="ARBA" id="ARBA00009574"/>
    </source>
</evidence>
<dbReference type="AlphaFoldDB" id="A0A6J3LYW1"/>
<evidence type="ECO:0000313" key="7">
    <source>
        <dbReference type="RefSeq" id="XP_033456858.1"/>
    </source>
</evidence>
<dbReference type="GO" id="GO:0000323">
    <property type="term" value="C:lytic vacuole"/>
    <property type="evidence" value="ECO:0007669"/>
    <property type="project" value="TreeGrafter"/>
</dbReference>
<evidence type="ECO:0000256" key="5">
    <source>
        <dbReference type="SAM" id="MobiDB-lite"/>
    </source>
</evidence>
<dbReference type="GO" id="GO:0000149">
    <property type="term" value="F:SNARE binding"/>
    <property type="evidence" value="ECO:0007669"/>
    <property type="project" value="TreeGrafter"/>
</dbReference>
<feature type="coiled-coil region" evidence="4">
    <location>
        <begin position="330"/>
        <end position="385"/>
    </location>
</feature>
<feature type="region of interest" description="Disordered" evidence="5">
    <location>
        <begin position="44"/>
        <end position="69"/>
    </location>
</feature>
<keyword evidence="3 4" id="KW-0175">Coiled coil</keyword>
<dbReference type="PANTHER" id="PTHR15157:SF5">
    <property type="entry name" value="UV RADIATION RESISTANCE-ASSOCIATED GENE PROTEIN"/>
    <property type="match status" value="1"/>
</dbReference>
<feature type="compositionally biased region" description="Polar residues" evidence="5">
    <location>
        <begin position="121"/>
        <end position="130"/>
    </location>
</feature>
<dbReference type="GO" id="GO:0005768">
    <property type="term" value="C:endosome"/>
    <property type="evidence" value="ECO:0007669"/>
    <property type="project" value="TreeGrafter"/>
</dbReference>
<dbReference type="GO" id="GO:0032991">
    <property type="term" value="C:protein-containing complex"/>
    <property type="evidence" value="ECO:0007669"/>
    <property type="project" value="UniProtKB-ARBA"/>
</dbReference>
<feature type="region of interest" description="Disordered" evidence="5">
    <location>
        <begin position="112"/>
        <end position="152"/>
    </location>
</feature>
<gene>
    <name evidence="7" type="ORF">K489DRAFT_362367</name>
</gene>
<dbReference type="InterPro" id="IPR018791">
    <property type="entry name" value="UV_resistance/autophagy_Atg14"/>
</dbReference>
<protein>
    <recommendedName>
        <fullName evidence="2">Autophagy-related protein 14</fullName>
    </recommendedName>
</protein>
<evidence type="ECO:0000313" key="6">
    <source>
        <dbReference type="Proteomes" id="UP000504637"/>
    </source>
</evidence>
<evidence type="ECO:0000256" key="2">
    <source>
        <dbReference type="ARBA" id="ARBA00013807"/>
    </source>
</evidence>
<dbReference type="OrthoDB" id="72772at2759"/>
<name>A0A6J3LYW1_9PEZI</name>
<comment type="similarity">
    <text evidence="1">Belongs to the ATG14 family.</text>
</comment>
<feature type="region of interest" description="Disordered" evidence="5">
    <location>
        <begin position="637"/>
        <end position="656"/>
    </location>
</feature>
<dbReference type="Proteomes" id="UP000504637">
    <property type="component" value="Unplaced"/>
</dbReference>
<sequence length="656" mass="73366">MAHSSSSAMGLPSNPRDRPRLLPTNRKLRNLISISLRNVSAISPDSPRAQRVRTTDDDALPQSLKSPSKIVALREQKNLGHSRSSTDLRSLAEDAVVEEAESADAVAIANGSPRANKQKQRLYSTATTSPKRPDLRRMRRRSTLEWANSTPTKRQQRLEDVVSEHLVDTFFTLHVPGLEDAVYISELVDRTMNPTFGHIDWTGCGPGITRADNMILRVWLRRGSTRRWQQLLRFTIDMQGLQYMGKSLESVHRQFPINAVLLHLSDGVYAASSSVIDLLPQTYASSSRPSTSGTSRVSPTSSFDSLLRLARLDDSIQDALSIRDNITVDLEEILHNSEEALAERDQARQAADRLKTIEFATMVVRRQLDKAKKQQEEKRTALLSRRNLMQADWKARGAQADEMAAFQPELPSMSDERNIKQKAVQNQRRRICEELQQCYPIRPQPGKALAFTIRDLHLPNSEDLDSEPPERIAAALGYVVHVLQMLSFYLDHPLPYTMIYRSSTSTIFDRISILKFSSTNSTTAADLKLRTYPLFSKGVPRFRFEYAVFLLNQNVRLLLDNVFGVRVLDIRHTLPNLKYLVYVATAGEGDLPARKAGGVRGLLRAPVMERSGSMDSNTSRLSGLTLASLGLTGNGAANGGKAKTATERLREIDGRG</sequence>
<evidence type="ECO:0000256" key="3">
    <source>
        <dbReference type="ARBA" id="ARBA00023054"/>
    </source>
</evidence>
<accession>A0A6J3LYW1</accession>
<evidence type="ECO:0000256" key="4">
    <source>
        <dbReference type="SAM" id="Coils"/>
    </source>
</evidence>
<reference evidence="7" key="1">
    <citation type="submission" date="2020-01" db="EMBL/GenBank/DDBJ databases">
        <authorList>
            <consortium name="DOE Joint Genome Institute"/>
            <person name="Haridas S."/>
            <person name="Albert R."/>
            <person name="Binder M."/>
            <person name="Bloem J."/>
            <person name="Labutti K."/>
            <person name="Salamov A."/>
            <person name="Andreopoulos B."/>
            <person name="Baker S.E."/>
            <person name="Barry K."/>
            <person name="Bills G."/>
            <person name="Bluhm B.H."/>
            <person name="Cannon C."/>
            <person name="Castanera R."/>
            <person name="Culley D.E."/>
            <person name="Daum C."/>
            <person name="Ezra D."/>
            <person name="Gonzalez J.B."/>
            <person name="Henrissat B."/>
            <person name="Kuo A."/>
            <person name="Liang C."/>
            <person name="Lipzen A."/>
            <person name="Lutzoni F."/>
            <person name="Magnuson J."/>
            <person name="Mondo S."/>
            <person name="Nolan M."/>
            <person name="Ohm R."/>
            <person name="Pangilinan J."/>
            <person name="Park H.-J."/>
            <person name="Ramirez L."/>
            <person name="Alfaro M."/>
            <person name="Sun H."/>
            <person name="Tritt A."/>
            <person name="Yoshinaga Y."/>
            <person name="Zwiers L.-H."/>
            <person name="Turgeon B.G."/>
            <person name="Goodwin S.B."/>
            <person name="Spatafora J.W."/>
            <person name="Crous P.W."/>
            <person name="Grigoriev I.V."/>
        </authorList>
    </citation>
    <scope>NUCLEOTIDE SEQUENCE</scope>
    <source>
        <strain evidence="7">CBS 342.82</strain>
    </source>
</reference>
<keyword evidence="6" id="KW-1185">Reference proteome</keyword>
<dbReference type="RefSeq" id="XP_033456858.1">
    <property type="nucleotide sequence ID" value="XM_033602655.1"/>
</dbReference>
<reference evidence="7" key="3">
    <citation type="submission" date="2025-08" db="UniProtKB">
        <authorList>
            <consortium name="RefSeq"/>
        </authorList>
    </citation>
    <scope>IDENTIFICATION</scope>
    <source>
        <strain evidence="7">CBS 342.82</strain>
    </source>
</reference>
<feature type="region of interest" description="Disordered" evidence="5">
    <location>
        <begin position="1"/>
        <end position="23"/>
    </location>
</feature>
<organism evidence="7">
    <name type="scientific">Dissoconium aciculare CBS 342.82</name>
    <dbReference type="NCBI Taxonomy" id="1314786"/>
    <lineage>
        <taxon>Eukaryota</taxon>
        <taxon>Fungi</taxon>
        <taxon>Dikarya</taxon>
        <taxon>Ascomycota</taxon>
        <taxon>Pezizomycotina</taxon>
        <taxon>Dothideomycetes</taxon>
        <taxon>Dothideomycetidae</taxon>
        <taxon>Mycosphaerellales</taxon>
        <taxon>Dissoconiaceae</taxon>
        <taxon>Dissoconium</taxon>
    </lineage>
</organism>
<dbReference type="GeneID" id="54360455"/>
<feature type="compositionally biased region" description="Basic and acidic residues" evidence="5">
    <location>
        <begin position="644"/>
        <end position="656"/>
    </location>
</feature>
<dbReference type="PANTHER" id="PTHR15157">
    <property type="entry name" value="UV RADIATION RESISTANCE-ASSOCIATED GENE PROTEIN"/>
    <property type="match status" value="1"/>
</dbReference>
<dbReference type="GO" id="GO:0035493">
    <property type="term" value="P:SNARE complex assembly"/>
    <property type="evidence" value="ECO:0007669"/>
    <property type="project" value="TreeGrafter"/>
</dbReference>
<dbReference type="Pfam" id="PF10186">
    <property type="entry name" value="ATG14"/>
    <property type="match status" value="1"/>
</dbReference>
<proteinExistence type="inferred from homology"/>
<reference evidence="7" key="2">
    <citation type="submission" date="2020-04" db="EMBL/GenBank/DDBJ databases">
        <authorList>
            <consortium name="NCBI Genome Project"/>
        </authorList>
    </citation>
    <scope>NUCLEOTIDE SEQUENCE</scope>
    <source>
        <strain evidence="7">CBS 342.82</strain>
    </source>
</reference>